<dbReference type="SUPFAM" id="SSF55048">
    <property type="entry name" value="Probable ACP-binding domain of malonyl-CoA ACP transacylase"/>
    <property type="match status" value="1"/>
</dbReference>
<sequence>MLRPHLEVPLTELLFTDGGTERLRATRYCQPALVALEVALAELWLSLGVRPAAVLGHSVGAYAAACVAGAMSFEDALTLAATRGRLMDEQPGDGAMIACLGDAETVRGVASGFTSLSVAAVNSPTHLVLSGERAEVEQARAALVERSVVVKPLAVSHAFHSALMAGAAGPLRAAARSVRFAEPVVPWVSDATGEPVGRVDADALVDHLLGTVRFADGFATLRRLGCTAFVEAGPHPTLLGLGRATTPADAGPALWLPSLRRGRAGAVPGAAGDWETLLQSLGRLHCAGGTVDWAALDAGRRGPHVPVPHAVFEREAYWFTPPEGAATTGAGALLEGAGSDALPEGAATGSARRQDAGAPRDVPLTEASSEAGRAITPALAPPTASAQAVPAPAGRQEVFAQVSLVCGHPVAHIPQDARLGADLGFDSLMRTELERALTRRFPGQLNGNRERLPEDPTVGQLAELLEGAAPVADGTHFADVLPSAAHATPSPPAPGPAPEDTPAPAVRQERVFEEWPEYAELQGRLAQATADGDNPYGRTHEGFNGGRSTVDGRPVLNFSAFNYLALSHHPRVREAARAAVDRYGTSCSATPLLFGETPLHHQLDAEIASFLGTEAAIVFAGGHATNVATIGHLFGPEDLILHDEWIHDSAVRGSVLSGARRRSFPHNDWRALDRMLGSSRARARRALVLIEGAYSQDGDLPDLPKFIDVKKRHGAMLMVDEAHSLGVLGRTGRGIGEYFGVDRADVDLWMGTLSKAVGSLGGYVAARQPLVEYLKFTAPLHIFSTGISPANTAAALEALRVLRGEPDRVARLRHLAEHFRDSARARGLDIGVSRASAVVPVVIGGWEETMALSNALLRLGVNVMPIGYPAVPRDECRLRFFINADHTERELDRALDLLGRAMAERTTNGTPRTGPPQPEAAREAPSPATTPSLAATTVAATAPAAPGSGPSAPDVLVAGAGGFIGGHLTRRLAERGHRVRVLVRDGSDRSAFAGVDVDVAVGDLTDPDSLRRAAAGVRHVYNCAGLSADWGPWADFERVNVDGGRSLVEAAAHAGTVERFLHVSTTDVYGYPVRPCDEETPPRDIGLPYNRSKLLGERAVRAAAARAGLPLTVVRPVSVYGPRSKDFVVEIATLLLRRQMVHIRGGDVPAGLLYVTNATDAMIAACVAEAAAGGTYNLRDPDRTTWREYVGALARGLGVKPPALSLPAPVARGVATVSEGLYGALRIKARPVLTRHAVHLFDRDQSYAIDRARDDFGFKSEVGFEEGVRRTLAWLDSPEGRARVPR</sequence>
<evidence type="ECO:0000313" key="8">
    <source>
        <dbReference type="EMBL" id="EPH43675.1"/>
    </source>
</evidence>
<dbReference type="SUPFAM" id="SSF53383">
    <property type="entry name" value="PLP-dependent transferases"/>
    <property type="match status" value="1"/>
</dbReference>
<dbReference type="EC" id="2.3.1.47" evidence="2"/>
<dbReference type="Gene3D" id="1.10.1200.10">
    <property type="entry name" value="ACP-like"/>
    <property type="match status" value="1"/>
</dbReference>
<dbReference type="PATRIC" id="fig|1286094.4.peg.3271"/>
<dbReference type="Gene3D" id="3.40.366.10">
    <property type="entry name" value="Malonyl-Coenzyme A Acyl Carrier Protein, domain 2"/>
    <property type="match status" value="1"/>
</dbReference>
<dbReference type="PANTHER" id="PTHR13693:SF3">
    <property type="entry name" value="LD36009P"/>
    <property type="match status" value="1"/>
</dbReference>
<dbReference type="SUPFAM" id="SSF47336">
    <property type="entry name" value="ACP-like"/>
    <property type="match status" value="1"/>
</dbReference>
<organism evidence="8 9">
    <name type="scientific">Streptomyces aurantiacus JA 4570</name>
    <dbReference type="NCBI Taxonomy" id="1286094"/>
    <lineage>
        <taxon>Bacteria</taxon>
        <taxon>Bacillati</taxon>
        <taxon>Actinomycetota</taxon>
        <taxon>Actinomycetes</taxon>
        <taxon>Kitasatosporales</taxon>
        <taxon>Streptomycetaceae</taxon>
        <taxon>Streptomyces</taxon>
        <taxon>Streptomyces aurantiacus group</taxon>
    </lineage>
</organism>
<dbReference type="InterPro" id="IPR015424">
    <property type="entry name" value="PyrdxlP-dep_Trfase"/>
</dbReference>
<dbReference type="InterPro" id="IPR016036">
    <property type="entry name" value="Malonyl_transacylase_ACP-bd"/>
</dbReference>
<evidence type="ECO:0000256" key="6">
    <source>
        <dbReference type="SAM" id="MobiDB-lite"/>
    </source>
</evidence>
<dbReference type="Gene3D" id="3.90.1150.10">
    <property type="entry name" value="Aspartate Aminotransferase, domain 1"/>
    <property type="match status" value="1"/>
</dbReference>
<dbReference type="InterPro" id="IPR014043">
    <property type="entry name" value="Acyl_transferase_dom"/>
</dbReference>
<comment type="cofactor">
    <cofactor evidence="1">
        <name>pyridoxal 5'-phosphate</name>
        <dbReference type="ChEBI" id="CHEBI:597326"/>
    </cofactor>
</comment>
<dbReference type="InterPro" id="IPR015421">
    <property type="entry name" value="PyrdxlP-dep_Trfase_major"/>
</dbReference>
<dbReference type="InterPro" id="IPR036736">
    <property type="entry name" value="ACP-like_sf"/>
</dbReference>
<dbReference type="Proteomes" id="UP000014629">
    <property type="component" value="Unassembled WGS sequence"/>
</dbReference>
<reference evidence="8 9" key="1">
    <citation type="submission" date="2013-02" db="EMBL/GenBank/DDBJ databases">
        <title>Draft Genome Sequence of Streptomyces aurantiacus, Which Produces Setomimycin.</title>
        <authorList>
            <person name="Gruening B.A."/>
            <person name="Praeg A."/>
            <person name="Erxleben A."/>
            <person name="Guenther S."/>
            <person name="Mueller M."/>
        </authorList>
    </citation>
    <scope>NUCLEOTIDE SEQUENCE [LARGE SCALE GENOMIC DNA]</scope>
    <source>
        <strain evidence="8 9">JA 4570</strain>
    </source>
</reference>
<feature type="compositionally biased region" description="Pro residues" evidence="6">
    <location>
        <begin position="489"/>
        <end position="501"/>
    </location>
</feature>
<dbReference type="InterPro" id="IPR036291">
    <property type="entry name" value="NAD(P)-bd_dom_sf"/>
</dbReference>
<dbReference type="Gene3D" id="3.40.50.720">
    <property type="entry name" value="NAD(P)-binding Rossmann-like Domain"/>
    <property type="match status" value="1"/>
</dbReference>
<protein>
    <recommendedName>
        <fullName evidence="2">8-amino-7-oxononanoate synthase</fullName>
        <ecNumber evidence="2">2.3.1.47</ecNumber>
    </recommendedName>
</protein>
<evidence type="ECO:0000259" key="7">
    <source>
        <dbReference type="SMART" id="SM00827"/>
    </source>
</evidence>
<evidence type="ECO:0000256" key="2">
    <source>
        <dbReference type="ARBA" id="ARBA00013187"/>
    </source>
</evidence>
<evidence type="ECO:0000256" key="1">
    <source>
        <dbReference type="ARBA" id="ARBA00001933"/>
    </source>
</evidence>
<keyword evidence="9" id="KW-1185">Reference proteome</keyword>
<comment type="catalytic activity">
    <reaction evidence="5">
        <text>6-carboxyhexanoyl-[ACP] + L-alanine + H(+) = (8S)-8-amino-7-oxononanoate + holo-[ACP] + CO2</text>
        <dbReference type="Rhea" id="RHEA:42288"/>
        <dbReference type="Rhea" id="RHEA-COMP:9685"/>
        <dbReference type="Rhea" id="RHEA-COMP:9955"/>
        <dbReference type="ChEBI" id="CHEBI:15378"/>
        <dbReference type="ChEBI" id="CHEBI:16526"/>
        <dbReference type="ChEBI" id="CHEBI:57972"/>
        <dbReference type="ChEBI" id="CHEBI:64479"/>
        <dbReference type="ChEBI" id="CHEBI:78846"/>
        <dbReference type="ChEBI" id="CHEBI:149468"/>
        <dbReference type="EC" id="2.3.1.47"/>
    </reaction>
</comment>
<proteinExistence type="predicted"/>
<dbReference type="InterPro" id="IPR001509">
    <property type="entry name" value="Epimerase_deHydtase"/>
</dbReference>
<evidence type="ECO:0000256" key="5">
    <source>
        <dbReference type="ARBA" id="ARBA00047715"/>
    </source>
</evidence>
<dbReference type="Pfam" id="PF01370">
    <property type="entry name" value="Epimerase"/>
    <property type="match status" value="1"/>
</dbReference>
<comment type="caution">
    <text evidence="8">The sequence shown here is derived from an EMBL/GenBank/DDBJ whole genome shotgun (WGS) entry which is preliminary data.</text>
</comment>
<dbReference type="RefSeq" id="WP_016641431.1">
    <property type="nucleotide sequence ID" value="NZ_AOPZ01000147.1"/>
</dbReference>
<dbReference type="PANTHER" id="PTHR13693">
    <property type="entry name" value="CLASS II AMINOTRANSFERASE/8-AMINO-7-OXONONANOATE SYNTHASE"/>
    <property type="match status" value="1"/>
</dbReference>
<dbReference type="SUPFAM" id="SSF52151">
    <property type="entry name" value="FabD/lysophospholipase-like"/>
    <property type="match status" value="1"/>
</dbReference>
<evidence type="ECO:0000256" key="4">
    <source>
        <dbReference type="ARBA" id="ARBA00022898"/>
    </source>
</evidence>
<dbReference type="EMBL" id="AOPZ01000147">
    <property type="protein sequence ID" value="EPH43675.1"/>
    <property type="molecule type" value="Genomic_DNA"/>
</dbReference>
<feature type="region of interest" description="Disordered" evidence="6">
    <location>
        <begin position="529"/>
        <end position="548"/>
    </location>
</feature>
<dbReference type="Gene3D" id="3.30.70.3290">
    <property type="match status" value="1"/>
</dbReference>
<dbReference type="Pfam" id="PF00155">
    <property type="entry name" value="Aminotran_1_2"/>
    <property type="match status" value="1"/>
</dbReference>
<dbReference type="Pfam" id="PF00698">
    <property type="entry name" value="Acyl_transf_1"/>
    <property type="match status" value="1"/>
</dbReference>
<name>S3ZZ00_9ACTN</name>
<feature type="region of interest" description="Disordered" evidence="6">
    <location>
        <begin position="335"/>
        <end position="368"/>
    </location>
</feature>
<dbReference type="CDD" id="cd06454">
    <property type="entry name" value="KBL_like"/>
    <property type="match status" value="1"/>
</dbReference>
<dbReference type="PROSITE" id="PS00599">
    <property type="entry name" value="AA_TRANSFER_CLASS_2"/>
    <property type="match status" value="1"/>
</dbReference>
<dbReference type="SMART" id="SM00827">
    <property type="entry name" value="PKS_AT"/>
    <property type="match status" value="1"/>
</dbReference>
<feature type="domain" description="Malonyl-CoA:ACP transacylase (MAT)" evidence="7">
    <location>
        <begin position="2"/>
        <end position="263"/>
    </location>
</feature>
<keyword evidence="3" id="KW-0808">Transferase</keyword>
<evidence type="ECO:0000313" key="9">
    <source>
        <dbReference type="Proteomes" id="UP000014629"/>
    </source>
</evidence>
<evidence type="ECO:0000256" key="3">
    <source>
        <dbReference type="ARBA" id="ARBA00022679"/>
    </source>
</evidence>
<dbReference type="InterPro" id="IPR001227">
    <property type="entry name" value="Ac_transferase_dom_sf"/>
</dbReference>
<accession>S3ZZ00</accession>
<dbReference type="InterPro" id="IPR004839">
    <property type="entry name" value="Aminotransferase_I/II_large"/>
</dbReference>
<dbReference type="SUPFAM" id="SSF51735">
    <property type="entry name" value="NAD(P)-binding Rossmann-fold domains"/>
    <property type="match status" value="1"/>
</dbReference>
<dbReference type="GO" id="GO:0008710">
    <property type="term" value="F:8-amino-7-oxononanoate synthase activity"/>
    <property type="evidence" value="ECO:0007669"/>
    <property type="project" value="UniProtKB-EC"/>
</dbReference>
<gene>
    <name evidence="8" type="ORF">STRAU_3304</name>
</gene>
<feature type="region of interest" description="Disordered" evidence="6">
    <location>
        <begin position="482"/>
        <end position="505"/>
    </location>
</feature>
<dbReference type="InterPro" id="IPR050087">
    <property type="entry name" value="AON_synthase_class-II"/>
</dbReference>
<dbReference type="GO" id="GO:0030170">
    <property type="term" value="F:pyridoxal phosphate binding"/>
    <property type="evidence" value="ECO:0007669"/>
    <property type="project" value="InterPro"/>
</dbReference>
<keyword evidence="4" id="KW-0663">Pyridoxal phosphate</keyword>
<dbReference type="InterPro" id="IPR016035">
    <property type="entry name" value="Acyl_Trfase/lysoPLipase"/>
</dbReference>
<dbReference type="InterPro" id="IPR015422">
    <property type="entry name" value="PyrdxlP-dep_Trfase_small"/>
</dbReference>
<dbReference type="InterPro" id="IPR001917">
    <property type="entry name" value="Aminotrans_II_pyridoxalP_BS"/>
</dbReference>
<feature type="region of interest" description="Disordered" evidence="6">
    <location>
        <begin position="904"/>
        <end position="930"/>
    </location>
</feature>
<dbReference type="Gene3D" id="3.40.640.10">
    <property type="entry name" value="Type I PLP-dependent aspartate aminotransferase-like (Major domain)"/>
    <property type="match status" value="1"/>
</dbReference>